<organism evidence="1 2">
    <name type="scientific">Anas platyrhynchos</name>
    <name type="common">Mallard</name>
    <name type="synonym">Anas boschas</name>
    <dbReference type="NCBI Taxonomy" id="8839"/>
    <lineage>
        <taxon>Eukaryota</taxon>
        <taxon>Metazoa</taxon>
        <taxon>Chordata</taxon>
        <taxon>Craniata</taxon>
        <taxon>Vertebrata</taxon>
        <taxon>Euteleostomi</taxon>
        <taxon>Archelosauria</taxon>
        <taxon>Archosauria</taxon>
        <taxon>Dinosauria</taxon>
        <taxon>Saurischia</taxon>
        <taxon>Theropoda</taxon>
        <taxon>Coelurosauria</taxon>
        <taxon>Aves</taxon>
        <taxon>Neognathae</taxon>
        <taxon>Galloanserae</taxon>
        <taxon>Anseriformes</taxon>
        <taxon>Anatidae</taxon>
        <taxon>Anatinae</taxon>
        <taxon>Anas</taxon>
    </lineage>
</organism>
<dbReference type="EMBL" id="KB743301">
    <property type="protein sequence ID" value="EOA99614.1"/>
    <property type="molecule type" value="Genomic_DNA"/>
</dbReference>
<keyword evidence="2" id="KW-1185">Reference proteome</keyword>
<reference evidence="2" key="1">
    <citation type="journal article" date="2013" name="Nat. Genet.">
        <title>The duck genome and transcriptome provide insight into an avian influenza virus reservoir species.</title>
        <authorList>
            <person name="Huang Y."/>
            <person name="Li Y."/>
            <person name="Burt D.W."/>
            <person name="Chen H."/>
            <person name="Zhang Y."/>
            <person name="Qian W."/>
            <person name="Kim H."/>
            <person name="Gan S."/>
            <person name="Zhao Y."/>
            <person name="Li J."/>
            <person name="Yi K."/>
            <person name="Feng H."/>
            <person name="Zhu P."/>
            <person name="Li B."/>
            <person name="Liu Q."/>
            <person name="Fairley S."/>
            <person name="Magor K.E."/>
            <person name="Du Z."/>
            <person name="Hu X."/>
            <person name="Goodman L."/>
            <person name="Tafer H."/>
            <person name="Vignal A."/>
            <person name="Lee T."/>
            <person name="Kim K.W."/>
            <person name="Sheng Z."/>
            <person name="An Y."/>
            <person name="Searle S."/>
            <person name="Herrero J."/>
            <person name="Groenen M.A."/>
            <person name="Crooijmans R.P."/>
            <person name="Faraut T."/>
            <person name="Cai Q."/>
            <person name="Webster R.G."/>
            <person name="Aldridge J.R."/>
            <person name="Warren W.C."/>
            <person name="Bartschat S."/>
            <person name="Kehr S."/>
            <person name="Marz M."/>
            <person name="Stadler P.F."/>
            <person name="Smith J."/>
            <person name="Kraus R.H."/>
            <person name="Zhao Y."/>
            <person name="Ren L."/>
            <person name="Fei J."/>
            <person name="Morisson M."/>
            <person name="Kaiser P."/>
            <person name="Griffin D.K."/>
            <person name="Rao M."/>
            <person name="Pitel F."/>
            <person name="Wang J."/>
            <person name="Li N."/>
        </authorList>
    </citation>
    <scope>NUCLEOTIDE SEQUENCE [LARGE SCALE GENOMIC DNA]</scope>
</reference>
<dbReference type="AlphaFoldDB" id="R0LDL1"/>
<sequence length="178" mass="19359">MHGSCITTAKAATSQSYAGLIDCTEPEMLAHLPEETRSSLLVQSQSKCSNSSRDILAGSKKHLTAKCTKTCKAQKEELNVHSTFQHVLFCNARMSKLFSVNLRTLRAPRFPSLGAGTSQPPLHAARSPFPCLAATCQRFLPQSLALNALDFCLLAARRKTAAGANDPSPETIFFSTWF</sequence>
<gene>
    <name evidence="1" type="ORF">Anapl_04581</name>
</gene>
<dbReference type="Proteomes" id="UP000296049">
    <property type="component" value="Unassembled WGS sequence"/>
</dbReference>
<proteinExistence type="predicted"/>
<name>R0LDL1_ANAPL</name>
<evidence type="ECO:0000313" key="2">
    <source>
        <dbReference type="Proteomes" id="UP000296049"/>
    </source>
</evidence>
<accession>R0LDL1</accession>
<protein>
    <submittedName>
        <fullName evidence="1">Uncharacterized protein</fullName>
    </submittedName>
</protein>
<evidence type="ECO:0000313" key="1">
    <source>
        <dbReference type="EMBL" id="EOA99614.1"/>
    </source>
</evidence>